<organism evidence="1 2">
    <name type="scientific">Klebsiella pneumoniae</name>
    <dbReference type="NCBI Taxonomy" id="573"/>
    <lineage>
        <taxon>Bacteria</taxon>
        <taxon>Pseudomonadati</taxon>
        <taxon>Pseudomonadota</taxon>
        <taxon>Gammaproteobacteria</taxon>
        <taxon>Enterobacterales</taxon>
        <taxon>Enterobacteriaceae</taxon>
        <taxon>Klebsiella/Raoultella group</taxon>
        <taxon>Klebsiella</taxon>
        <taxon>Klebsiella pneumoniae complex</taxon>
    </lineage>
</organism>
<sequence length="1000" mass="110008">MVENDTSSVEYQLSTSTGPFTIPFYFIENGHISAWLYTENSDSSYDETTLTLDTDYTLTGAGNSDGGTLTLTEAHNGAILLITRTPDATQLTSYVATGKFPATSHERALDKLTMLIQQIYWWWDDLPLKRPNIFANFYHAKNRFIKYLKNPVDEQDAATKNYADGLYDGAISHADAQFKRTLRVPESSVNILPSINERKKKILAFNDYGNPIAVLPESGSAADVLINLGSNEEGQGASLVGLKQGGTVQSAITWCDMNMYPELDRTGATNMLPQINAIIEAAKDKGIYKITDTSPPGSVYRIDGSQDLVFYGHTEFGDAKFHFAKTWKGQVVLKDPANEIITYDSSTSAGAALLAKINGSSSQSRLAQSLQIDGLVDDTTLNSCMCIFDSGIPAYYSRGVVKNYEHIGLISTRGLISDALYYSLTGMISSVRALRIKPNTTIVKLPMLDFTDRPHAISVLMQGCSRYEVWGPNVSDRNLTDTGSEYVLSMHDCFDCEIRWGYDVHPNVSFNGEGSTSLVSSYTLNFNYCLDCKFINQRSMGFGWGSTAGEVCSNTTFIFCKLNRIDFHNPMQGTTKIIDCDMGNNGISMCAMGRIEMIRPHWKLETLNAPYTPTEITLIKSRDDIGGFVDGDIYIENAVVSGGFTYNDNNSIATYLIGGMINLASTNPGGTTTLPEGSPVVPRLFRDITIKGMKHLRRYSTDRYTRFIYSNLPQYLKHPESITLDDFDYFCDQPLVFGFGNWLDTYYTDDTTSSPMAVDVTCHITINRGAFAGLSFAGTGNKQNLSVKLNQVRDLRYGKKGVAVVANTRGVYEISDTDVTSLSTVFNSSQPTVPNIIKLNGGTFRVFDNSVMPMTANDSVYHDVSASNVNFLGDFSASTVTATNLNLAKWFRLMGCSYQTVSGSRVPYLLLYTGNVGTVETTIGIPVRSGNAMLTQSIYNSLITTDTFQISNMSGNLSRKLYNGLDGGYFFNISITGNRALINTAKASETALLRQILLAA</sequence>
<dbReference type="Proteomes" id="UP000259497">
    <property type="component" value="Unassembled WGS sequence"/>
</dbReference>
<gene>
    <name evidence="1" type="ORF">SAMEA3649733_00488</name>
</gene>
<dbReference type="AlphaFoldDB" id="A0ABD7NIN9"/>
<reference evidence="1 2" key="1">
    <citation type="submission" date="2018-08" db="EMBL/GenBank/DDBJ databases">
        <authorList>
            <consortium name="Pathogen Informatics"/>
        </authorList>
    </citation>
    <scope>NUCLEOTIDE SEQUENCE [LARGE SCALE GENOMIC DNA]</scope>
    <source>
        <strain evidence="1 2">EuSCAPE_GR114</strain>
    </source>
</reference>
<evidence type="ECO:0000313" key="1">
    <source>
        <dbReference type="EMBL" id="SVS23839.1"/>
    </source>
</evidence>
<comment type="caution">
    <text evidence="1">The sequence shown here is derived from an EMBL/GenBank/DDBJ whole genome shotgun (WGS) entry which is preliminary data.</text>
</comment>
<accession>A0ABD7NIN9</accession>
<dbReference type="EMBL" id="UIXM01000001">
    <property type="protein sequence ID" value="SVS23839.1"/>
    <property type="molecule type" value="Genomic_DNA"/>
</dbReference>
<proteinExistence type="predicted"/>
<name>A0ABD7NIN9_KLEPN</name>
<evidence type="ECO:0000313" key="2">
    <source>
        <dbReference type="Proteomes" id="UP000259497"/>
    </source>
</evidence>
<protein>
    <submittedName>
        <fullName evidence="1">Uncharacterized protein</fullName>
    </submittedName>
</protein>